<feature type="region of interest" description="Disordered" evidence="5">
    <location>
        <begin position="2059"/>
        <end position="2078"/>
    </location>
</feature>
<evidence type="ECO:0000313" key="9">
    <source>
        <dbReference type="Proteomes" id="UP001500893"/>
    </source>
</evidence>
<dbReference type="RefSeq" id="WP_345052629.1">
    <property type="nucleotide sequence ID" value="NZ_BAAAVM010000040.1"/>
</dbReference>
<reference evidence="9" key="1">
    <citation type="journal article" date="2019" name="Int. J. Syst. Evol. Microbiol.">
        <title>The Global Catalogue of Microorganisms (GCM) 10K type strain sequencing project: providing services to taxonomists for standard genome sequencing and annotation.</title>
        <authorList>
            <consortium name="The Broad Institute Genomics Platform"/>
            <consortium name="The Broad Institute Genome Sequencing Center for Infectious Disease"/>
            <person name="Wu L."/>
            <person name="Ma J."/>
        </authorList>
    </citation>
    <scope>NUCLEOTIDE SEQUENCE [LARGE SCALE GENOMIC DNA]</scope>
    <source>
        <strain evidence="9">JCM 11574</strain>
    </source>
</reference>
<dbReference type="Pfam" id="PF00109">
    <property type="entry name" value="ketoacyl-synt"/>
    <property type="match status" value="3"/>
</dbReference>
<feature type="region of interest" description="C-terminal hotdog fold" evidence="3">
    <location>
        <begin position="1903"/>
        <end position="2059"/>
    </location>
</feature>
<dbReference type="PRINTS" id="PR00081">
    <property type="entry name" value="GDHRDH"/>
</dbReference>
<feature type="active site" description="Proton donor; for dehydratase activity" evidence="3">
    <location>
        <position position="1969"/>
    </location>
</feature>
<comment type="similarity">
    <text evidence="4">Belongs to the thiolase-like superfamily. Beta-ketoacyl-ACP synthases family.</text>
</comment>
<dbReference type="SMART" id="SM00825">
    <property type="entry name" value="PKS_KS"/>
    <property type="match status" value="1"/>
</dbReference>
<dbReference type="Gene3D" id="3.40.50.720">
    <property type="entry name" value="NAD(P)-binding Rossmann-like Domain"/>
    <property type="match status" value="2"/>
</dbReference>
<feature type="domain" description="Ketosynthase family 3 (KS3)" evidence="6">
    <location>
        <begin position="371"/>
        <end position="823"/>
    </location>
</feature>
<dbReference type="InterPro" id="IPR057326">
    <property type="entry name" value="KR_dom"/>
</dbReference>
<protein>
    <submittedName>
        <fullName evidence="8">SDR family oxidoreductase</fullName>
    </submittedName>
</protein>
<dbReference type="PROSITE" id="PS52004">
    <property type="entry name" value="KS3_2"/>
    <property type="match status" value="1"/>
</dbReference>
<dbReference type="InterPro" id="IPR050091">
    <property type="entry name" value="PKS_NRPS_Biosynth_Enz"/>
</dbReference>
<dbReference type="InterPro" id="IPR042104">
    <property type="entry name" value="PKS_dehydratase_sf"/>
</dbReference>
<dbReference type="PROSITE" id="PS52019">
    <property type="entry name" value="PKS_MFAS_DH"/>
    <property type="match status" value="1"/>
</dbReference>
<evidence type="ECO:0000256" key="3">
    <source>
        <dbReference type="PROSITE-ProRule" id="PRU01363"/>
    </source>
</evidence>
<keyword evidence="4" id="KW-0808">Transferase</keyword>
<dbReference type="InterPro" id="IPR014030">
    <property type="entry name" value="Ketoacyl_synth_N"/>
</dbReference>
<dbReference type="CDD" id="cd00833">
    <property type="entry name" value="PKS"/>
    <property type="match status" value="1"/>
</dbReference>
<dbReference type="Pfam" id="PF08659">
    <property type="entry name" value="KR"/>
    <property type="match status" value="1"/>
</dbReference>
<dbReference type="SMART" id="SM00822">
    <property type="entry name" value="PKS_KR"/>
    <property type="match status" value="1"/>
</dbReference>
<dbReference type="Pfam" id="PF02801">
    <property type="entry name" value="Ketoacyl-synt_C"/>
    <property type="match status" value="1"/>
</dbReference>
<evidence type="ECO:0000259" key="7">
    <source>
        <dbReference type="PROSITE" id="PS52019"/>
    </source>
</evidence>
<evidence type="ECO:0000256" key="1">
    <source>
        <dbReference type="ARBA" id="ARBA00022450"/>
    </source>
</evidence>
<dbReference type="InterPro" id="IPR016039">
    <property type="entry name" value="Thiolase-like"/>
</dbReference>
<feature type="region of interest" description="N-terminal hotdog fold" evidence="3">
    <location>
        <begin position="1763"/>
        <end position="1891"/>
    </location>
</feature>
<feature type="region of interest" description="Disordered" evidence="5">
    <location>
        <begin position="1733"/>
        <end position="1757"/>
    </location>
</feature>
<dbReference type="PANTHER" id="PTHR43775:SF37">
    <property type="entry name" value="SI:DKEY-61P9.11"/>
    <property type="match status" value="1"/>
</dbReference>
<evidence type="ECO:0000256" key="4">
    <source>
        <dbReference type="RuleBase" id="RU003694"/>
    </source>
</evidence>
<dbReference type="EMBL" id="BAAAVM010000040">
    <property type="protein sequence ID" value="GAA3145236.1"/>
    <property type="molecule type" value="Genomic_DNA"/>
</dbReference>
<dbReference type="Gene3D" id="3.40.47.10">
    <property type="match status" value="2"/>
</dbReference>
<dbReference type="InterPro" id="IPR036291">
    <property type="entry name" value="NAD(P)-bd_dom_sf"/>
</dbReference>
<dbReference type="InterPro" id="IPR049900">
    <property type="entry name" value="PKS_mFAS_DH"/>
</dbReference>
<evidence type="ECO:0000259" key="6">
    <source>
        <dbReference type="PROSITE" id="PS52004"/>
    </source>
</evidence>
<evidence type="ECO:0000256" key="5">
    <source>
        <dbReference type="SAM" id="MobiDB-lite"/>
    </source>
</evidence>
<dbReference type="Gene3D" id="3.10.129.110">
    <property type="entry name" value="Polyketide synthase dehydratase"/>
    <property type="match status" value="1"/>
</dbReference>
<sequence>MQDLSGKIALVTGGARNVGRAIAATLADHGAHVLVNYFHSHEQAKQTQRELRARGARVDLLRASVARPEQVDRMFAEIEERFGRLDILVNNAADGALVPGSEVTDAHLDKALDTNLKGGLRCARAAVPLMRRAGGGSIVNISALGGSQLVMANYLACAPAKAAVEAAARYLAVEFAPFNIRVNTASAAMLVSEVADAFPDAGAMQAAIAASTPLGRLGTPEEFAEIVAFLASDRAGWITGQVVLADGGLSLGAPLLSPLATTPAALAAPGAATAGTTGTGTAVTAAVASTAEAAAASAVQAVQAEAEAEAVAEGVPSVTAPAPTVPAPTAPAPTVPVPTAPAPTVPAGPAPVAPLSAALAPPEADADIAEDDEIAVVGMGLVVSGADSPEAFWQLRTTGRELFIEVPEDRWDRSRFSSPDRSAEDKSYQDTCVFITDFEPGHAVLDGLSQSPDETELTTLWLRHSLVQALDGVHVGDDDRFSFHVGYTADGSQHLEEAGVLHAARHLTADIAADLDLTEEARTRLVGRVDKVLSGRYHRGATDAPRFLPHQVGHTAMAGILPDGTQLQMVDTACSSSLYAIDIGIKGLLMGKQDIAVCGGAFALAPRGTVLFSKLKGLSQRGAVHALDAEADGVIFADGAGVVVLKRLGRARADGDRVLGVLKAFGSSSDGKGKAIYAPSSTGQNLAVERALEAGGIDGAEVDWINAHATGTPAGDLAEFTTLREHYGNTRSTAVTSNKSLIGHTGWAAGVVSLIESVLALEGETIPGQYRFSTAPGVFELDRTRLEISSSPRPWPAVPGRARTAAISGFGFGGTNAHLIVTEETAAEQTAAEQTDGRAAGRAEHRTAAVARPDSDRIAVVGWSVKLPGVEDRDQVLQWLSGARDIERSFGEQYPAPPFQQVRMPPATVRTIDRCQLMILACAHDLRDQLGDFWQRHTERTGVVVGHMGPTRAAMLYANRCYLDDIEHALRQDPELAGTAQLSPLLERMRERVRSLVPPSNEDSFPGMMPNIISARVANYFDLKGPNITVDAGLASTVAAFATAVRYLRSGELDFVLAGGINGNSLPELGGLLSDVFEEPVRPAEGAFLFGLTTERAAREAGLRVLGIVDEAEVREAGTGEGAPDILDCGSRGGYGHYLGAAGGAQILRALQRTGTTRIHCRENGHDRATQLVVSAGDAAQDPRGSGPGRTEAAVTGAVADLVERYAVTLTPAPAAPRHPVPAAVPDGALILTDRPGLAERLARHATGCTVFSTTPVTGERPAVRQVTSTPEDVRSALEALGRPVRHVVLVTDLTESAPPRTALTADHPGLTALHDLAFLVVQQRYADLGEAPASVVFALLGAEPQGTAHPLAGLFTGLLKCVRLERPDADCFALLTATGDVRAAAELIAAERACERPFPVVHRDGDRRRLPTLTARPATAATDGSAPLDGDSVVVALGGARGITAELLTAVAERYGSRIYALGSNPVDSYPAATFEGTDEEFAATRARYIREQLTAGGRTVAEINRNFDRMADARAARRNLDRMARHSGAGRVTYLHCDARDEESVRRALDTVHAAHGRIDLLVNAPGLNRSALIQDKDFGEFRRIRDLKLVAHRNLHRALAGRPPRLWCDFGSLLGHFGQRGEPDYASGNDYLATAAAYAARATGAAEFVIGWTLWDEVGMGANELTREYFKRAGSYSHMPVAEGIRHFLAELGTADRTASLVHMGAAERATVESFYPGYLAGRPAVAAAPQAPAGGDSTTVPRTSAKEPGGPARGRFYLRRTVPADTGDGTGTVRFECPFDLDSDGYLTGHLVRGVPTLPGTFVTEIAAEAALALVPDGCVVAFEDLRFLHFLQVREGVSQAPKRITARITERVGDLTTVEVSVTHDVIAPSGVLLVSGKPHFTVRVLVAGAFPTAPKWQRWDGEGEQPVVDPYHVPSAPVLLSGPFRATTDTRRHRLGARSVFRPDLDPVTGPWRQFLMPTVLLDALARTGVLDPVDGLVPVAAPLSVRRIDLYQSANDLELAQTHGALDLYVTQPGFSAAPRSGNRFVAVAPGGHVVAQMKDLDATVIGYLDPETGEVRPPAQGPAGAGGRTA</sequence>
<keyword evidence="9" id="KW-1185">Reference proteome</keyword>
<dbReference type="Pfam" id="PF13561">
    <property type="entry name" value="adh_short_C2"/>
    <property type="match status" value="1"/>
</dbReference>
<dbReference type="InterPro" id="IPR020841">
    <property type="entry name" value="PKS_Beta-ketoAc_synthase_dom"/>
</dbReference>
<feature type="active site" description="Proton acceptor; for dehydratase activity" evidence="3">
    <location>
        <position position="1794"/>
    </location>
</feature>
<evidence type="ECO:0000313" key="8">
    <source>
        <dbReference type="EMBL" id="GAA3145236.1"/>
    </source>
</evidence>
<keyword evidence="2" id="KW-0597">Phosphoprotein</keyword>
<dbReference type="PANTHER" id="PTHR43775">
    <property type="entry name" value="FATTY ACID SYNTHASE"/>
    <property type="match status" value="1"/>
</dbReference>
<organism evidence="8 9">
    <name type="scientific">Streptomyces rameus</name>
    <dbReference type="NCBI Taxonomy" id="68261"/>
    <lineage>
        <taxon>Bacteria</taxon>
        <taxon>Bacillati</taxon>
        <taxon>Actinomycetota</taxon>
        <taxon>Actinomycetes</taxon>
        <taxon>Kitasatosporales</taxon>
        <taxon>Streptomycetaceae</taxon>
        <taxon>Streptomyces</taxon>
    </lineage>
</organism>
<name>A0ABP6NF23_9ACTN</name>
<dbReference type="InterPro" id="IPR049552">
    <property type="entry name" value="PKS_DH_N"/>
</dbReference>
<dbReference type="InterPro" id="IPR002347">
    <property type="entry name" value="SDR_fam"/>
</dbReference>
<dbReference type="Proteomes" id="UP001500893">
    <property type="component" value="Unassembled WGS sequence"/>
</dbReference>
<dbReference type="SUPFAM" id="SSF53901">
    <property type="entry name" value="Thiolase-like"/>
    <property type="match status" value="3"/>
</dbReference>
<dbReference type="InterPro" id="IPR013968">
    <property type="entry name" value="PKS_KR"/>
</dbReference>
<keyword evidence="1" id="KW-0596">Phosphopantetheine</keyword>
<comment type="caution">
    <text evidence="8">The sequence shown here is derived from an EMBL/GenBank/DDBJ whole genome shotgun (WGS) entry which is preliminary data.</text>
</comment>
<gene>
    <name evidence="8" type="ORF">GCM10010521_35320</name>
</gene>
<feature type="domain" description="PKS/mFAS DH" evidence="7">
    <location>
        <begin position="1763"/>
        <end position="2059"/>
    </location>
</feature>
<dbReference type="CDD" id="cd05359">
    <property type="entry name" value="ChcA_like_SDR_c"/>
    <property type="match status" value="1"/>
</dbReference>
<dbReference type="SUPFAM" id="SSF51735">
    <property type="entry name" value="NAD(P)-binding Rossmann-fold domains"/>
    <property type="match status" value="2"/>
</dbReference>
<proteinExistence type="inferred from homology"/>
<evidence type="ECO:0000256" key="2">
    <source>
        <dbReference type="ARBA" id="ARBA00022553"/>
    </source>
</evidence>
<accession>A0ABP6NF23</accession>
<dbReference type="Pfam" id="PF21089">
    <property type="entry name" value="PKS_DH_N"/>
    <property type="match status" value="1"/>
</dbReference>
<dbReference type="InterPro" id="IPR014031">
    <property type="entry name" value="Ketoacyl_synth_C"/>
</dbReference>